<feature type="transmembrane region" description="Helical" evidence="8">
    <location>
        <begin position="152"/>
        <end position="171"/>
    </location>
</feature>
<dbReference type="PIRSF" id="PIRSF005355">
    <property type="entry name" value="UBIAD1"/>
    <property type="match status" value="1"/>
</dbReference>
<organism evidence="10 11">
    <name type="scientific">Cellulophaga baltica</name>
    <dbReference type="NCBI Taxonomy" id="76594"/>
    <lineage>
        <taxon>Bacteria</taxon>
        <taxon>Pseudomonadati</taxon>
        <taxon>Bacteroidota</taxon>
        <taxon>Flavobacteriia</taxon>
        <taxon>Flavobacteriales</taxon>
        <taxon>Flavobacteriaceae</taxon>
        <taxon>Cellulophaga</taxon>
    </lineage>
</organism>
<evidence type="ECO:0000313" key="11">
    <source>
        <dbReference type="Proteomes" id="UP000182114"/>
    </source>
</evidence>
<name>A0A1G7J2S8_9FLAO</name>
<dbReference type="GO" id="GO:0042371">
    <property type="term" value="P:vitamin K biosynthetic process"/>
    <property type="evidence" value="ECO:0007669"/>
    <property type="project" value="TreeGrafter"/>
</dbReference>
<dbReference type="RefSeq" id="WP_074538862.1">
    <property type="nucleotide sequence ID" value="NZ_FNBD01000008.1"/>
</dbReference>
<dbReference type="InterPro" id="IPR026046">
    <property type="entry name" value="UBIAD1"/>
</dbReference>
<keyword evidence="2 8" id="KW-0474">Menaquinone biosynthesis</keyword>
<comment type="catalytic activity">
    <reaction evidence="8">
        <text>an all-trans-polyprenyl diphosphate + 1,4-dihydroxy-2-naphthoate + H(+) = a 2-demethylmenaquinol + CO2 + diphosphate</text>
        <dbReference type="Rhea" id="RHEA:26478"/>
        <dbReference type="Rhea" id="RHEA-COMP:9563"/>
        <dbReference type="Rhea" id="RHEA-COMP:9564"/>
        <dbReference type="ChEBI" id="CHEBI:11173"/>
        <dbReference type="ChEBI" id="CHEBI:15378"/>
        <dbReference type="ChEBI" id="CHEBI:16526"/>
        <dbReference type="ChEBI" id="CHEBI:33019"/>
        <dbReference type="ChEBI" id="CHEBI:55437"/>
        <dbReference type="ChEBI" id="CHEBI:58914"/>
        <dbReference type="EC" id="2.5.1.74"/>
    </reaction>
</comment>
<proteinExistence type="inferred from homology"/>
<dbReference type="EMBL" id="FNBD01000008">
    <property type="protein sequence ID" value="SDF19094.1"/>
    <property type="molecule type" value="Genomic_DNA"/>
</dbReference>
<evidence type="ECO:0000256" key="1">
    <source>
        <dbReference type="ARBA" id="ARBA00004141"/>
    </source>
</evidence>
<dbReference type="GO" id="GO:0009234">
    <property type="term" value="P:menaquinone biosynthetic process"/>
    <property type="evidence" value="ECO:0007669"/>
    <property type="project" value="UniProtKB-UniRule"/>
</dbReference>
<keyword evidence="6 8" id="KW-1133">Transmembrane helix</keyword>
<reference evidence="11" key="1">
    <citation type="submission" date="2016-10" db="EMBL/GenBank/DDBJ databases">
        <authorList>
            <person name="Varghese N."/>
            <person name="Submissions S."/>
        </authorList>
    </citation>
    <scope>NUCLEOTIDE SEQUENCE [LARGE SCALE GENOMIC DNA]</scope>
    <source>
        <strain evidence="11">DSM 24729</strain>
    </source>
</reference>
<keyword evidence="11" id="KW-1185">Reference proteome</keyword>
<dbReference type="PANTHER" id="PTHR13929">
    <property type="entry name" value="1,4-DIHYDROXY-2-NAPHTHOATE OCTAPRENYLTRANSFERASE"/>
    <property type="match status" value="1"/>
</dbReference>
<keyword evidence="5 8" id="KW-0812">Transmembrane</keyword>
<dbReference type="GO" id="GO:0005886">
    <property type="term" value="C:plasma membrane"/>
    <property type="evidence" value="ECO:0007669"/>
    <property type="project" value="UniProtKB-SubCell"/>
</dbReference>
<evidence type="ECO:0000313" key="10">
    <source>
        <dbReference type="EMBL" id="SDF19094.1"/>
    </source>
</evidence>
<evidence type="ECO:0000256" key="8">
    <source>
        <dbReference type="HAMAP-Rule" id="MF_01937"/>
    </source>
</evidence>
<dbReference type="GO" id="GO:0046428">
    <property type="term" value="F:1,4-dihydroxy-2-naphthoate polyprenyltransferase activity"/>
    <property type="evidence" value="ECO:0007669"/>
    <property type="project" value="UniProtKB-UniRule"/>
</dbReference>
<feature type="transmembrane region" description="Helical" evidence="8">
    <location>
        <begin position="177"/>
        <end position="196"/>
    </location>
</feature>
<feature type="transmembrane region" description="Helical" evidence="8">
    <location>
        <begin position="224"/>
        <end position="245"/>
    </location>
</feature>
<feature type="transmembrane region" description="Helical" evidence="8">
    <location>
        <begin position="38"/>
        <end position="58"/>
    </location>
</feature>
<keyword evidence="7 8" id="KW-0472">Membrane</keyword>
<dbReference type="Pfam" id="PF01040">
    <property type="entry name" value="UbiA"/>
    <property type="match status" value="1"/>
</dbReference>
<protein>
    <recommendedName>
        <fullName evidence="8 9">1,4-dihydroxy-2-naphthoate octaprenyltransferase</fullName>
        <shortName evidence="8">DHNA-octaprenyltransferase</shortName>
        <ecNumber evidence="8 9">2.5.1.74</ecNumber>
    </recommendedName>
</protein>
<evidence type="ECO:0000256" key="4">
    <source>
        <dbReference type="ARBA" id="ARBA00022679"/>
    </source>
</evidence>
<dbReference type="PANTHER" id="PTHR13929:SF0">
    <property type="entry name" value="UBIA PRENYLTRANSFERASE DOMAIN-CONTAINING PROTEIN 1"/>
    <property type="match status" value="1"/>
</dbReference>
<dbReference type="InterPro" id="IPR000537">
    <property type="entry name" value="UbiA_prenyltransferase"/>
</dbReference>
<feature type="transmembrane region" description="Helical" evidence="8">
    <location>
        <begin position="280"/>
        <end position="301"/>
    </location>
</feature>
<dbReference type="EC" id="2.5.1.74" evidence="8 9"/>
<dbReference type="Proteomes" id="UP000182114">
    <property type="component" value="Unassembled WGS sequence"/>
</dbReference>
<comment type="pathway">
    <text evidence="8">Quinol/quinone metabolism; menaquinone biosynthesis; menaquinol from 1,4-dihydroxy-2-naphthoate: step 1/2.</text>
</comment>
<evidence type="ECO:0000256" key="6">
    <source>
        <dbReference type="ARBA" id="ARBA00022989"/>
    </source>
</evidence>
<keyword evidence="3 8" id="KW-1003">Cell membrane</keyword>
<dbReference type="InterPro" id="IPR004657">
    <property type="entry name" value="MenA"/>
</dbReference>
<comment type="subcellular location">
    <subcellularLocation>
        <location evidence="8">Cell membrane</location>
        <topology evidence="8">Multi-pass membrane protein</topology>
    </subcellularLocation>
    <subcellularLocation>
        <location evidence="1">Membrane</location>
        <topology evidence="1">Multi-pass membrane protein</topology>
    </subcellularLocation>
</comment>
<accession>A0A1G7J2S8</accession>
<comment type="similarity">
    <text evidence="8">Belongs to the MenA family. Type 1 subfamily.</text>
</comment>
<dbReference type="eggNOG" id="COG1575">
    <property type="taxonomic scope" value="Bacteria"/>
</dbReference>
<evidence type="ECO:0000256" key="3">
    <source>
        <dbReference type="ARBA" id="ARBA00022475"/>
    </source>
</evidence>
<sequence length="302" mass="33258">MTKFKAWLNAARLRTLPLSISGIIVGAALGNFYGHQNWIIFILALCTTIGFQVTSNFANDYGDGVKGTDNEERVGPKRALQSGILTRAELKNGIFISIIVDLILAITLLVYSFGTENYPLILLFFALALASVWAAIKYTVGTSAYGYRGLGDLFVFIFFGLLGVLGSLFLFTKFLTLTAILPAIAIGLLSTAVLNLNNLRDAISDKNAGKNTLVVKMGFENGKIYHYVLLAISFVSMVAFTMLNYSSWCNFIHLIIFIPLGVHALRVSKTKEPFLLDPELKKVALSTFFLAVIFYLSFNIFS</sequence>
<dbReference type="UniPathway" id="UPA00079">
    <property type="reaction ID" value="UER00168"/>
</dbReference>
<evidence type="ECO:0000256" key="9">
    <source>
        <dbReference type="NCBIfam" id="TIGR00751"/>
    </source>
</evidence>
<evidence type="ECO:0000256" key="5">
    <source>
        <dbReference type="ARBA" id="ARBA00022692"/>
    </source>
</evidence>
<evidence type="ECO:0000256" key="7">
    <source>
        <dbReference type="ARBA" id="ARBA00023136"/>
    </source>
</evidence>
<dbReference type="CDD" id="cd13962">
    <property type="entry name" value="PT_UbiA_UBIAD1"/>
    <property type="match status" value="1"/>
</dbReference>
<feature type="transmembrane region" description="Helical" evidence="8">
    <location>
        <begin position="120"/>
        <end position="140"/>
    </location>
</feature>
<dbReference type="HAMAP" id="MF_01937">
    <property type="entry name" value="MenA_1"/>
    <property type="match status" value="1"/>
</dbReference>
<dbReference type="NCBIfam" id="TIGR00751">
    <property type="entry name" value="menA"/>
    <property type="match status" value="1"/>
</dbReference>
<comment type="function">
    <text evidence="8">Conversion of 1,4-dihydroxy-2-naphthoate (DHNA) to demethylmenaquinone (DMK).</text>
</comment>
<feature type="transmembrane region" description="Helical" evidence="8">
    <location>
        <begin position="12"/>
        <end position="32"/>
    </location>
</feature>
<keyword evidence="4 8" id="KW-0808">Transferase</keyword>
<feature type="transmembrane region" description="Helical" evidence="8">
    <location>
        <begin position="94"/>
        <end position="114"/>
    </location>
</feature>
<dbReference type="AlphaFoldDB" id="A0A1G7J2S8"/>
<evidence type="ECO:0000256" key="2">
    <source>
        <dbReference type="ARBA" id="ARBA00022428"/>
    </source>
</evidence>
<gene>
    <name evidence="8" type="primary">menA</name>
    <name evidence="10" type="ORF">SAMN04487992_108171</name>
</gene>